<dbReference type="OrthoDB" id="9821220at2"/>
<comment type="caution">
    <text evidence="2">The sequence shown here is derived from an EMBL/GenBank/DDBJ whole genome shotgun (WGS) entry which is preliminary data.</text>
</comment>
<name>A0A402BIX5_9CHLR</name>
<feature type="region of interest" description="Disordered" evidence="1">
    <location>
        <begin position="63"/>
        <end position="84"/>
    </location>
</feature>
<dbReference type="EMBL" id="BIFT01000002">
    <property type="protein sequence ID" value="GCE31351.1"/>
    <property type="molecule type" value="Genomic_DNA"/>
</dbReference>
<proteinExistence type="predicted"/>
<dbReference type="RefSeq" id="WP_126631327.1">
    <property type="nucleotide sequence ID" value="NZ_BIFT01000002.1"/>
</dbReference>
<accession>A0A402BIX5</accession>
<organism evidence="2 3">
    <name type="scientific">Dictyobacter alpinus</name>
    <dbReference type="NCBI Taxonomy" id="2014873"/>
    <lineage>
        <taxon>Bacteria</taxon>
        <taxon>Bacillati</taxon>
        <taxon>Chloroflexota</taxon>
        <taxon>Ktedonobacteria</taxon>
        <taxon>Ktedonobacterales</taxon>
        <taxon>Dictyobacteraceae</taxon>
        <taxon>Dictyobacter</taxon>
    </lineage>
</organism>
<reference evidence="3" key="1">
    <citation type="submission" date="2018-12" db="EMBL/GenBank/DDBJ databases">
        <title>Tengunoibacter tsumagoiensis gen. nov., sp. nov., Dictyobacter kobayashii sp. nov., D. alpinus sp. nov., and D. joshuensis sp. nov. and description of Dictyobacteraceae fam. nov. within the order Ktedonobacterales isolated from Tengu-no-mugimeshi.</title>
        <authorList>
            <person name="Wang C.M."/>
            <person name="Zheng Y."/>
            <person name="Sakai Y."/>
            <person name="Toyoda A."/>
            <person name="Minakuchi Y."/>
            <person name="Abe K."/>
            <person name="Yokota A."/>
            <person name="Yabe S."/>
        </authorList>
    </citation>
    <scope>NUCLEOTIDE SEQUENCE [LARGE SCALE GENOMIC DNA]</scope>
    <source>
        <strain evidence="3">Uno16</strain>
    </source>
</reference>
<dbReference type="AlphaFoldDB" id="A0A402BIX5"/>
<protein>
    <submittedName>
        <fullName evidence="2">Uncharacterized protein</fullName>
    </submittedName>
</protein>
<dbReference type="Proteomes" id="UP000287171">
    <property type="component" value="Unassembled WGS sequence"/>
</dbReference>
<gene>
    <name evidence="2" type="ORF">KDA_68350</name>
</gene>
<evidence type="ECO:0000313" key="3">
    <source>
        <dbReference type="Proteomes" id="UP000287171"/>
    </source>
</evidence>
<evidence type="ECO:0000313" key="2">
    <source>
        <dbReference type="EMBL" id="GCE31351.1"/>
    </source>
</evidence>
<keyword evidence="3" id="KW-1185">Reference proteome</keyword>
<evidence type="ECO:0000256" key="1">
    <source>
        <dbReference type="SAM" id="MobiDB-lite"/>
    </source>
</evidence>
<sequence>MAEMTPAADAIAALMADGWTYADIGRSLGINGSIIRQAIHPSPNQRQKPLAKYVPVLRQLHGTAPGTKPATLPERRKTKNGKVASVRRGIREFQTKQGETQYAARLKKGSATLLKLLELAAHTGKNVRWDVLFQTIRTISDATKSGWVTGKLPEGWTAETLLSRIAQPQQGDNWKPGDVSGALIALAKEQNEGVVSAKGGSEFSIFTTP</sequence>